<evidence type="ECO:0000313" key="1">
    <source>
        <dbReference type="EMBL" id="JAE08052.1"/>
    </source>
</evidence>
<name>A0A0A9F6U5_ARUDO</name>
<reference evidence="1" key="2">
    <citation type="journal article" date="2015" name="Data Brief">
        <title>Shoot transcriptome of the giant reed, Arundo donax.</title>
        <authorList>
            <person name="Barrero R.A."/>
            <person name="Guerrero F.D."/>
            <person name="Moolhuijzen P."/>
            <person name="Goolsby J.A."/>
            <person name="Tidwell J."/>
            <person name="Bellgard S.E."/>
            <person name="Bellgard M.I."/>
        </authorList>
    </citation>
    <scope>NUCLEOTIDE SEQUENCE</scope>
    <source>
        <tissue evidence="1">Shoot tissue taken approximately 20 cm above the soil surface</tissue>
    </source>
</reference>
<organism evidence="1">
    <name type="scientific">Arundo donax</name>
    <name type="common">Giant reed</name>
    <name type="synonym">Donax arundinaceus</name>
    <dbReference type="NCBI Taxonomy" id="35708"/>
    <lineage>
        <taxon>Eukaryota</taxon>
        <taxon>Viridiplantae</taxon>
        <taxon>Streptophyta</taxon>
        <taxon>Embryophyta</taxon>
        <taxon>Tracheophyta</taxon>
        <taxon>Spermatophyta</taxon>
        <taxon>Magnoliopsida</taxon>
        <taxon>Liliopsida</taxon>
        <taxon>Poales</taxon>
        <taxon>Poaceae</taxon>
        <taxon>PACMAD clade</taxon>
        <taxon>Arundinoideae</taxon>
        <taxon>Arundineae</taxon>
        <taxon>Arundo</taxon>
    </lineage>
</organism>
<dbReference type="AlphaFoldDB" id="A0A0A9F6U5"/>
<protein>
    <submittedName>
        <fullName evidence="1">Uncharacterized protein</fullName>
    </submittedName>
</protein>
<reference evidence="1" key="1">
    <citation type="submission" date="2014-09" db="EMBL/GenBank/DDBJ databases">
        <authorList>
            <person name="Magalhaes I.L.F."/>
            <person name="Oliveira U."/>
            <person name="Santos F.R."/>
            <person name="Vidigal T.H.D.A."/>
            <person name="Brescovit A.D."/>
            <person name="Santos A.J."/>
        </authorList>
    </citation>
    <scope>NUCLEOTIDE SEQUENCE</scope>
    <source>
        <tissue evidence="1">Shoot tissue taken approximately 20 cm above the soil surface</tissue>
    </source>
</reference>
<accession>A0A0A9F6U5</accession>
<proteinExistence type="predicted"/>
<sequence>MVGTWKQCSASRLRKNRVLALQGEEPIFGAENQWADTRKIGIFSSWGLNRRRTTATD</sequence>
<dbReference type="EMBL" id="GBRH01189844">
    <property type="protein sequence ID" value="JAE08052.1"/>
    <property type="molecule type" value="Transcribed_RNA"/>
</dbReference>